<sequence>MLSKLFNISLNVLFMLEKLEQAFEKCLFPLSLLFLGISYLLAKSNRQLALVFGMISAIMILFYLILGAYLFLRIKFLLWKKHQK</sequence>
<evidence type="ECO:0000313" key="7">
    <source>
        <dbReference type="Proteomes" id="UP000264056"/>
    </source>
</evidence>
<name>A0A372KMA9_9STRE</name>
<feature type="transmembrane region" description="Helical" evidence="1">
    <location>
        <begin position="48"/>
        <end position="72"/>
    </location>
</feature>
<dbReference type="EMBL" id="QVQY01000012">
    <property type="protein sequence ID" value="RFU51011.1"/>
    <property type="molecule type" value="Genomic_DNA"/>
</dbReference>
<protein>
    <submittedName>
        <fullName evidence="4">Uncharacterized protein</fullName>
    </submittedName>
</protein>
<reference evidence="5" key="3">
    <citation type="submission" date="2018-08" db="EMBL/GenBank/DDBJ databases">
        <title>Streptococcus chenjunshii sp. nov., isolated from stools sample of the Tibetan antelope in the Qinghai-Tibet plateau, China.</title>
        <authorList>
            <person name="Tian Z."/>
        </authorList>
    </citation>
    <scope>NUCLEOTIDE SEQUENCE [LARGE SCALE GENOMIC DNA]</scope>
    <source>
        <strain evidence="5">Z15</strain>
    </source>
</reference>
<keyword evidence="1" id="KW-0812">Transmembrane</keyword>
<gene>
    <name evidence="2" type="ORF">DDV21_008550</name>
    <name evidence="3" type="ORF">DDV22_05690</name>
    <name evidence="4" type="ORF">DDV23_04830</name>
</gene>
<evidence type="ECO:0000313" key="4">
    <source>
        <dbReference type="EMBL" id="RFU53407.1"/>
    </source>
</evidence>
<evidence type="ECO:0000313" key="5">
    <source>
        <dbReference type="Proteomes" id="UP000246115"/>
    </source>
</evidence>
<dbReference type="Proteomes" id="UP000246115">
    <property type="component" value="Chromosome"/>
</dbReference>
<proteinExistence type="predicted"/>
<organism evidence="4 6">
    <name type="scientific">Streptococcus chenjunshii</name>
    <dbReference type="NCBI Taxonomy" id="2173853"/>
    <lineage>
        <taxon>Bacteria</taxon>
        <taxon>Bacillati</taxon>
        <taxon>Bacillota</taxon>
        <taxon>Bacilli</taxon>
        <taxon>Lactobacillales</taxon>
        <taxon>Streptococcaceae</taxon>
        <taxon>Streptococcus</taxon>
    </lineage>
</organism>
<evidence type="ECO:0000313" key="2">
    <source>
        <dbReference type="EMBL" id="AXQ79762.1"/>
    </source>
</evidence>
<feature type="transmembrane region" description="Helical" evidence="1">
    <location>
        <begin position="22"/>
        <end position="42"/>
    </location>
</feature>
<dbReference type="AlphaFoldDB" id="A0A372KMA9"/>
<evidence type="ECO:0000256" key="1">
    <source>
        <dbReference type="SAM" id="Phobius"/>
    </source>
</evidence>
<dbReference type="Proteomes" id="UP000264056">
    <property type="component" value="Unassembled WGS sequence"/>
</dbReference>
<evidence type="ECO:0000313" key="6">
    <source>
        <dbReference type="Proteomes" id="UP000262901"/>
    </source>
</evidence>
<dbReference type="KEGG" id="schj:DDV21_008550"/>
<evidence type="ECO:0000313" key="3">
    <source>
        <dbReference type="EMBL" id="RFU51011.1"/>
    </source>
</evidence>
<dbReference type="EMBL" id="CP031733">
    <property type="protein sequence ID" value="AXQ79762.1"/>
    <property type="molecule type" value="Genomic_DNA"/>
</dbReference>
<reference evidence="4 6" key="2">
    <citation type="submission" date="2018-08" db="EMBL/GenBank/DDBJ databases">
        <title>Draft genome of Streptococcus sp. nov. Z1.</title>
        <authorList>
            <person name="Tian Z."/>
        </authorList>
    </citation>
    <scope>NUCLEOTIDE SEQUENCE [LARGE SCALE GENOMIC DNA]</scope>
    <source>
        <strain evidence="4">Z1</strain>
        <strain evidence="6">Z1(2018)</strain>
    </source>
</reference>
<reference evidence="2" key="4">
    <citation type="journal article" date="2019" name="Int. J. Syst. Evol. Microbiol.">
        <title>Streptococcus chenjunshii sp. nov. isolated from feces of Tibetan antelopes.</title>
        <authorList>
            <person name="Tian Z."/>
            <person name="Lu S."/>
            <person name="Jin D."/>
            <person name="Yang J."/>
            <person name="Pu J."/>
            <person name="Lai X.H."/>
            <person name="Bai X.N."/>
            <person name="Wu X.M."/>
            <person name="Li J."/>
            <person name="Wang S."/>
            <person name="Xu J."/>
        </authorList>
    </citation>
    <scope>NUCLEOTIDE SEQUENCE</scope>
    <source>
        <strain evidence="2">Z15</strain>
    </source>
</reference>
<keyword evidence="1" id="KW-1133">Transmembrane helix</keyword>
<accession>A0A346NFG7</accession>
<keyword evidence="1" id="KW-0472">Membrane</keyword>
<dbReference type="Proteomes" id="UP000262901">
    <property type="component" value="Unassembled WGS sequence"/>
</dbReference>
<dbReference type="EMBL" id="QVQZ01000008">
    <property type="protein sequence ID" value="RFU53407.1"/>
    <property type="molecule type" value="Genomic_DNA"/>
</dbReference>
<keyword evidence="7" id="KW-1185">Reference proteome</keyword>
<accession>A0A372KMA9</accession>
<reference evidence="3 7" key="1">
    <citation type="submission" date="2018-08" db="EMBL/GenBank/DDBJ databases">
        <title>Draft genome of Streptococcus sp .nov. Z2.</title>
        <authorList>
            <person name="Tian Z."/>
        </authorList>
    </citation>
    <scope>NUCLEOTIDE SEQUENCE [LARGE SCALE GENOMIC DNA]</scope>
    <source>
        <strain evidence="3 7">Z2</strain>
    </source>
</reference>